<dbReference type="Gene3D" id="1.10.720.30">
    <property type="entry name" value="SAP domain"/>
    <property type="match status" value="1"/>
</dbReference>
<dbReference type="SMART" id="SM00513">
    <property type="entry name" value="SAP"/>
    <property type="match status" value="1"/>
</dbReference>
<keyword evidence="3" id="KW-1185">Reference proteome</keyword>
<dbReference type="EMBL" id="CAJPDR010000958">
    <property type="protein sequence ID" value="CAF9943285.1"/>
    <property type="molecule type" value="Genomic_DNA"/>
</dbReference>
<dbReference type="AlphaFoldDB" id="A0A8H3J9D8"/>
<evidence type="ECO:0000313" key="2">
    <source>
        <dbReference type="EMBL" id="CAF9943285.1"/>
    </source>
</evidence>
<dbReference type="Pfam" id="PF02037">
    <property type="entry name" value="SAP"/>
    <property type="match status" value="1"/>
</dbReference>
<dbReference type="OrthoDB" id="5348404at2759"/>
<proteinExistence type="predicted"/>
<sequence>MDRIIPQVDALTVRMLQHELRKRGLPVSGIKKDLRNRVMEALRSEHADGWTLGYLLNIKIVPFNGRGRDPQTLVGRHITGLSGWDDNTVTIMLSDGEDQTIVCQAADADDLNFGMDQELFDLFYTSSNDERTYEKKPLLITEAAIALCKDRQGVVATNIVGIKLAGMKEVGFFGVTKLGVDVWLAG</sequence>
<dbReference type="InterPro" id="IPR003034">
    <property type="entry name" value="SAP_dom"/>
</dbReference>
<accession>A0A8H3J9D8</accession>
<dbReference type="InterPro" id="IPR036361">
    <property type="entry name" value="SAP_dom_sf"/>
</dbReference>
<gene>
    <name evidence="2" type="ORF">ALECFALPRED_010988</name>
</gene>
<organism evidence="2 3">
    <name type="scientific">Alectoria fallacina</name>
    <dbReference type="NCBI Taxonomy" id="1903189"/>
    <lineage>
        <taxon>Eukaryota</taxon>
        <taxon>Fungi</taxon>
        <taxon>Dikarya</taxon>
        <taxon>Ascomycota</taxon>
        <taxon>Pezizomycotina</taxon>
        <taxon>Lecanoromycetes</taxon>
        <taxon>OSLEUM clade</taxon>
        <taxon>Lecanoromycetidae</taxon>
        <taxon>Lecanorales</taxon>
        <taxon>Lecanorineae</taxon>
        <taxon>Parmeliaceae</taxon>
        <taxon>Alectoria</taxon>
    </lineage>
</organism>
<comment type="caution">
    <text evidence="2">The sequence shown here is derived from an EMBL/GenBank/DDBJ whole genome shotgun (WGS) entry which is preliminary data.</text>
</comment>
<dbReference type="PROSITE" id="PS50800">
    <property type="entry name" value="SAP"/>
    <property type="match status" value="1"/>
</dbReference>
<reference evidence="2" key="1">
    <citation type="submission" date="2021-03" db="EMBL/GenBank/DDBJ databases">
        <authorList>
            <person name="Tagirdzhanova G."/>
        </authorList>
    </citation>
    <scope>NUCLEOTIDE SEQUENCE</scope>
</reference>
<dbReference type="Proteomes" id="UP000664203">
    <property type="component" value="Unassembled WGS sequence"/>
</dbReference>
<evidence type="ECO:0000313" key="3">
    <source>
        <dbReference type="Proteomes" id="UP000664203"/>
    </source>
</evidence>
<protein>
    <recommendedName>
        <fullName evidence="1">SAP domain-containing protein</fullName>
    </recommendedName>
</protein>
<feature type="domain" description="SAP" evidence="1">
    <location>
        <begin position="8"/>
        <end position="42"/>
    </location>
</feature>
<evidence type="ECO:0000259" key="1">
    <source>
        <dbReference type="PROSITE" id="PS50800"/>
    </source>
</evidence>
<name>A0A8H3J9D8_9LECA</name>
<dbReference type="SUPFAM" id="SSF68906">
    <property type="entry name" value="SAP domain"/>
    <property type="match status" value="1"/>
</dbReference>